<keyword evidence="1" id="KW-0732">Signal</keyword>
<reference evidence="2" key="1">
    <citation type="journal article" date="2022" name="Int. J. Mol. Sci.">
        <title>Draft Genome of Tanacetum Coccineum: Genomic Comparison of Closely Related Tanacetum-Family Plants.</title>
        <authorList>
            <person name="Yamashiro T."/>
            <person name="Shiraishi A."/>
            <person name="Nakayama K."/>
            <person name="Satake H."/>
        </authorList>
    </citation>
    <scope>NUCLEOTIDE SEQUENCE</scope>
</reference>
<name>A0ABQ4ZF81_9ASTR</name>
<keyword evidence="3" id="KW-1185">Reference proteome</keyword>
<sequence>MSFSRFFFLVTLIASSSSKSSSTKGDVLEGGGVSSNVTLNQLIRRIHQLDTTYRPFYSEQRIDLSSLPNNTAYSVKSIRHTGHQQTIRRAAEIEAGEDDDPDDIADIFKIEGNLFHYETPLDLEEPWLDNGIPYQLCDHICEPYRFTNGITKWPTCSSDIDGFCNGGKLPGMVWVRCMTYFQDHKWYDELADRKLKGKTLIHKAKVKESWGNATPCVMKFHAWLINSFGNFHELDYNVLVKLQECWWKINAHEVGPLTRLESYGQRPYVNFKTKKTHYPYLDINRIFDRNYDTSNAGNTQDNQVHEERMYDPNHEPSVYKISRFEMMKYSLSTDEEYIAI</sequence>
<evidence type="ECO:0000256" key="1">
    <source>
        <dbReference type="SAM" id="SignalP"/>
    </source>
</evidence>
<feature type="chain" id="PRO_5047086703" evidence="1">
    <location>
        <begin position="19"/>
        <end position="340"/>
    </location>
</feature>
<protein>
    <submittedName>
        <fullName evidence="2">Uncharacterized protein</fullName>
    </submittedName>
</protein>
<proteinExistence type="predicted"/>
<feature type="signal peptide" evidence="1">
    <location>
        <begin position="1"/>
        <end position="18"/>
    </location>
</feature>
<evidence type="ECO:0000313" key="2">
    <source>
        <dbReference type="EMBL" id="GJS88854.1"/>
    </source>
</evidence>
<gene>
    <name evidence="2" type="ORF">Tco_0771490</name>
</gene>
<dbReference type="EMBL" id="BQNB010011305">
    <property type="protein sequence ID" value="GJS88854.1"/>
    <property type="molecule type" value="Genomic_DNA"/>
</dbReference>
<reference evidence="2" key="2">
    <citation type="submission" date="2022-01" db="EMBL/GenBank/DDBJ databases">
        <authorList>
            <person name="Yamashiro T."/>
            <person name="Shiraishi A."/>
            <person name="Satake H."/>
            <person name="Nakayama K."/>
        </authorList>
    </citation>
    <scope>NUCLEOTIDE SEQUENCE</scope>
</reference>
<accession>A0ABQ4ZF81</accession>
<dbReference type="Proteomes" id="UP001151760">
    <property type="component" value="Unassembled WGS sequence"/>
</dbReference>
<organism evidence="2 3">
    <name type="scientific">Tanacetum coccineum</name>
    <dbReference type="NCBI Taxonomy" id="301880"/>
    <lineage>
        <taxon>Eukaryota</taxon>
        <taxon>Viridiplantae</taxon>
        <taxon>Streptophyta</taxon>
        <taxon>Embryophyta</taxon>
        <taxon>Tracheophyta</taxon>
        <taxon>Spermatophyta</taxon>
        <taxon>Magnoliopsida</taxon>
        <taxon>eudicotyledons</taxon>
        <taxon>Gunneridae</taxon>
        <taxon>Pentapetalae</taxon>
        <taxon>asterids</taxon>
        <taxon>campanulids</taxon>
        <taxon>Asterales</taxon>
        <taxon>Asteraceae</taxon>
        <taxon>Asteroideae</taxon>
        <taxon>Anthemideae</taxon>
        <taxon>Anthemidinae</taxon>
        <taxon>Tanacetum</taxon>
    </lineage>
</organism>
<comment type="caution">
    <text evidence="2">The sequence shown here is derived from an EMBL/GenBank/DDBJ whole genome shotgun (WGS) entry which is preliminary data.</text>
</comment>
<evidence type="ECO:0000313" key="3">
    <source>
        <dbReference type="Proteomes" id="UP001151760"/>
    </source>
</evidence>